<reference evidence="2" key="1">
    <citation type="journal article" date="2014" name="Front. Microbiol.">
        <title>High frequency of phylogenetically diverse reductive dehalogenase-homologous genes in deep subseafloor sedimentary metagenomes.</title>
        <authorList>
            <person name="Kawai M."/>
            <person name="Futagami T."/>
            <person name="Toyoda A."/>
            <person name="Takaki Y."/>
            <person name="Nishi S."/>
            <person name="Hori S."/>
            <person name="Arai W."/>
            <person name="Tsubouchi T."/>
            <person name="Morono Y."/>
            <person name="Uchiyama I."/>
            <person name="Ito T."/>
            <person name="Fujiyama A."/>
            <person name="Inagaki F."/>
            <person name="Takami H."/>
        </authorList>
    </citation>
    <scope>NUCLEOTIDE SEQUENCE</scope>
    <source>
        <strain evidence="2">Expedition CK06-06</strain>
    </source>
</reference>
<proteinExistence type="predicted"/>
<organism evidence="2">
    <name type="scientific">marine sediment metagenome</name>
    <dbReference type="NCBI Taxonomy" id="412755"/>
    <lineage>
        <taxon>unclassified sequences</taxon>
        <taxon>metagenomes</taxon>
        <taxon>ecological metagenomes</taxon>
    </lineage>
</organism>
<dbReference type="InterPro" id="IPR040572">
    <property type="entry name" value="TackOD1"/>
</dbReference>
<evidence type="ECO:0000313" key="2">
    <source>
        <dbReference type="EMBL" id="GAH63170.1"/>
    </source>
</evidence>
<dbReference type="EMBL" id="BARU01031718">
    <property type="protein sequence ID" value="GAH63170.1"/>
    <property type="molecule type" value="Genomic_DNA"/>
</dbReference>
<dbReference type="Pfam" id="PF00990">
    <property type="entry name" value="GGDEF"/>
    <property type="match status" value="1"/>
</dbReference>
<dbReference type="InterPro" id="IPR043128">
    <property type="entry name" value="Rev_trsase/Diguanyl_cyclase"/>
</dbReference>
<feature type="non-terminal residue" evidence="2">
    <location>
        <position position="1"/>
    </location>
</feature>
<dbReference type="Gene3D" id="3.30.70.270">
    <property type="match status" value="1"/>
</dbReference>
<evidence type="ECO:0000259" key="1">
    <source>
        <dbReference type="PROSITE" id="PS50887"/>
    </source>
</evidence>
<dbReference type="PROSITE" id="PS50887">
    <property type="entry name" value="GGDEF"/>
    <property type="match status" value="1"/>
</dbReference>
<dbReference type="InterPro" id="IPR000160">
    <property type="entry name" value="GGDEF_dom"/>
</dbReference>
<accession>X1I1I2</accession>
<feature type="domain" description="GGDEF" evidence="1">
    <location>
        <begin position="215"/>
        <end position="262"/>
    </location>
</feature>
<comment type="caution">
    <text evidence="2">The sequence shown here is derived from an EMBL/GenBank/DDBJ whole genome shotgun (WGS) entry which is preliminary data.</text>
</comment>
<feature type="non-terminal residue" evidence="2">
    <location>
        <position position="262"/>
    </location>
</feature>
<sequence>LKPTSSVDSSLGYTYEKAREHFGCAPGGEIAHLEDLATRMCFERKFFDRIHLCPQCSHHAINFREISPKTRSADISRVDMLHHFKCGHAAPIRDFVTGLDYVCPKCGEQLRHIGVDYERLGEMYVDNETGETFSEPETDCICLSCGFVTDPEHLLQRNIYSYTISERGILAGETGYLYEVSLDAVLMDYDLQIYNPTYFQRQLGLEMERAKRYQHQLGLALLRLDQYEGFLEQYGEKSRQYLTQVAETIKSSTRSSDMIARH</sequence>
<protein>
    <recommendedName>
        <fullName evidence="1">GGDEF domain-containing protein</fullName>
    </recommendedName>
</protein>
<dbReference type="Pfam" id="PF18551">
    <property type="entry name" value="TackOD1"/>
    <property type="match status" value="1"/>
</dbReference>
<dbReference type="InterPro" id="IPR029787">
    <property type="entry name" value="Nucleotide_cyclase"/>
</dbReference>
<gene>
    <name evidence="2" type="ORF">S03H2_50130</name>
</gene>
<dbReference type="SUPFAM" id="SSF55073">
    <property type="entry name" value="Nucleotide cyclase"/>
    <property type="match status" value="1"/>
</dbReference>
<name>X1I1I2_9ZZZZ</name>
<dbReference type="AlphaFoldDB" id="X1I1I2"/>